<comment type="caution">
    <text evidence="2">The sequence shown here is derived from an EMBL/GenBank/DDBJ whole genome shotgun (WGS) entry which is preliminary data.</text>
</comment>
<keyword evidence="3" id="KW-1185">Reference proteome</keyword>
<dbReference type="EMBL" id="MNCJ02000329">
    <property type="protein sequence ID" value="KAF5769042.1"/>
    <property type="molecule type" value="Genomic_DNA"/>
</dbReference>
<dbReference type="AlphaFoldDB" id="A0A9K3E8R6"/>
<evidence type="ECO:0000256" key="1">
    <source>
        <dbReference type="SAM" id="MobiDB-lite"/>
    </source>
</evidence>
<accession>A0A9K3E8R6</accession>
<evidence type="ECO:0000313" key="2">
    <source>
        <dbReference type="EMBL" id="KAF5769042.1"/>
    </source>
</evidence>
<proteinExistence type="predicted"/>
<dbReference type="Proteomes" id="UP000215914">
    <property type="component" value="Unassembled WGS sequence"/>
</dbReference>
<gene>
    <name evidence="2" type="ORF">HanXRQr2_Chr14g0643591</name>
</gene>
<protein>
    <submittedName>
        <fullName evidence="2">Uncharacterized protein</fullName>
    </submittedName>
</protein>
<reference evidence="2" key="2">
    <citation type="submission" date="2020-06" db="EMBL/GenBank/DDBJ databases">
        <title>Helianthus annuus Genome sequencing and assembly Release 2.</title>
        <authorList>
            <person name="Gouzy J."/>
            <person name="Langlade N."/>
            <person name="Munos S."/>
        </authorList>
    </citation>
    <scope>NUCLEOTIDE SEQUENCE</scope>
    <source>
        <tissue evidence="2">Leaves</tissue>
    </source>
</reference>
<dbReference type="Gramene" id="mRNA:HanXRQr2_Chr14g0643591">
    <property type="protein sequence ID" value="mRNA:HanXRQr2_Chr14g0643591"/>
    <property type="gene ID" value="HanXRQr2_Chr14g0643591"/>
</dbReference>
<evidence type="ECO:0000313" key="3">
    <source>
        <dbReference type="Proteomes" id="UP000215914"/>
    </source>
</evidence>
<sequence length="79" mass="8991">MSEENPILPPLPPATTMATTPPPMHMVSGDNNRSSFWSLLSVDMRIRWSVRSIVVSVVVKMRGRPFLHFQFPPQQEMVV</sequence>
<name>A0A9K3E8R6_HELAN</name>
<reference evidence="2" key="1">
    <citation type="journal article" date="2017" name="Nature">
        <title>The sunflower genome provides insights into oil metabolism, flowering and Asterid evolution.</title>
        <authorList>
            <person name="Badouin H."/>
            <person name="Gouzy J."/>
            <person name="Grassa C.J."/>
            <person name="Murat F."/>
            <person name="Staton S.E."/>
            <person name="Cottret L."/>
            <person name="Lelandais-Briere C."/>
            <person name="Owens G.L."/>
            <person name="Carrere S."/>
            <person name="Mayjonade B."/>
            <person name="Legrand L."/>
            <person name="Gill N."/>
            <person name="Kane N.C."/>
            <person name="Bowers J.E."/>
            <person name="Hubner S."/>
            <person name="Bellec A."/>
            <person name="Berard A."/>
            <person name="Berges H."/>
            <person name="Blanchet N."/>
            <person name="Boniface M.C."/>
            <person name="Brunel D."/>
            <person name="Catrice O."/>
            <person name="Chaidir N."/>
            <person name="Claudel C."/>
            <person name="Donnadieu C."/>
            <person name="Faraut T."/>
            <person name="Fievet G."/>
            <person name="Helmstetter N."/>
            <person name="King M."/>
            <person name="Knapp S.J."/>
            <person name="Lai Z."/>
            <person name="Le Paslier M.C."/>
            <person name="Lippi Y."/>
            <person name="Lorenzon L."/>
            <person name="Mandel J.R."/>
            <person name="Marage G."/>
            <person name="Marchand G."/>
            <person name="Marquand E."/>
            <person name="Bret-Mestries E."/>
            <person name="Morien E."/>
            <person name="Nambeesan S."/>
            <person name="Nguyen T."/>
            <person name="Pegot-Espagnet P."/>
            <person name="Pouilly N."/>
            <person name="Raftis F."/>
            <person name="Sallet E."/>
            <person name="Schiex T."/>
            <person name="Thomas J."/>
            <person name="Vandecasteele C."/>
            <person name="Vares D."/>
            <person name="Vear F."/>
            <person name="Vautrin S."/>
            <person name="Crespi M."/>
            <person name="Mangin B."/>
            <person name="Burke J.M."/>
            <person name="Salse J."/>
            <person name="Munos S."/>
            <person name="Vincourt P."/>
            <person name="Rieseberg L.H."/>
            <person name="Langlade N.B."/>
        </authorList>
    </citation>
    <scope>NUCLEOTIDE SEQUENCE</scope>
    <source>
        <tissue evidence="2">Leaves</tissue>
    </source>
</reference>
<feature type="region of interest" description="Disordered" evidence="1">
    <location>
        <begin position="1"/>
        <end position="27"/>
    </location>
</feature>
<organism evidence="2 3">
    <name type="scientific">Helianthus annuus</name>
    <name type="common">Common sunflower</name>
    <dbReference type="NCBI Taxonomy" id="4232"/>
    <lineage>
        <taxon>Eukaryota</taxon>
        <taxon>Viridiplantae</taxon>
        <taxon>Streptophyta</taxon>
        <taxon>Embryophyta</taxon>
        <taxon>Tracheophyta</taxon>
        <taxon>Spermatophyta</taxon>
        <taxon>Magnoliopsida</taxon>
        <taxon>eudicotyledons</taxon>
        <taxon>Gunneridae</taxon>
        <taxon>Pentapetalae</taxon>
        <taxon>asterids</taxon>
        <taxon>campanulids</taxon>
        <taxon>Asterales</taxon>
        <taxon>Asteraceae</taxon>
        <taxon>Asteroideae</taxon>
        <taxon>Heliantheae alliance</taxon>
        <taxon>Heliantheae</taxon>
        <taxon>Helianthus</taxon>
    </lineage>
</organism>